<proteinExistence type="inferred from homology"/>
<dbReference type="SUPFAM" id="SSF53850">
    <property type="entry name" value="Periplasmic binding protein-like II"/>
    <property type="match status" value="1"/>
</dbReference>
<dbReference type="GO" id="GO:0043190">
    <property type="term" value="C:ATP-binding cassette (ABC) transporter complex"/>
    <property type="evidence" value="ECO:0007669"/>
    <property type="project" value="InterPro"/>
</dbReference>
<gene>
    <name evidence="6" type="ORF">EHS11_09530</name>
</gene>
<evidence type="ECO:0000256" key="3">
    <source>
        <dbReference type="ARBA" id="ARBA00022448"/>
    </source>
</evidence>
<keyword evidence="4" id="KW-0732">Signal</keyword>
<name>A0A4R9LNV6_9LEPT</name>
<dbReference type="EMBL" id="RQHV01000043">
    <property type="protein sequence ID" value="TGN10519.1"/>
    <property type="molecule type" value="Genomic_DNA"/>
</dbReference>
<keyword evidence="7" id="KW-1185">Reference proteome</keyword>
<protein>
    <submittedName>
        <fullName evidence="6">ABC transporter substrate-binding protein</fullName>
    </submittedName>
</protein>
<dbReference type="RefSeq" id="WP_135764150.1">
    <property type="nucleotide sequence ID" value="NZ_RQHV01000043.1"/>
</dbReference>
<dbReference type="AlphaFoldDB" id="A0A4R9LNV6"/>
<dbReference type="InterPro" id="IPR030678">
    <property type="entry name" value="Peptide/Ni-bd"/>
</dbReference>
<feature type="domain" description="Solute-binding protein family 5" evidence="5">
    <location>
        <begin position="96"/>
        <end position="414"/>
    </location>
</feature>
<evidence type="ECO:0000259" key="5">
    <source>
        <dbReference type="Pfam" id="PF00496"/>
    </source>
</evidence>
<comment type="subcellular location">
    <subcellularLocation>
        <location evidence="1">Cell envelope</location>
    </subcellularLocation>
</comment>
<dbReference type="Pfam" id="PF00496">
    <property type="entry name" value="SBP_bac_5"/>
    <property type="match status" value="1"/>
</dbReference>
<dbReference type="Proteomes" id="UP000298264">
    <property type="component" value="Unassembled WGS sequence"/>
</dbReference>
<dbReference type="Gene3D" id="3.40.190.10">
    <property type="entry name" value="Periplasmic binding protein-like II"/>
    <property type="match status" value="1"/>
</dbReference>
<reference evidence="6" key="1">
    <citation type="journal article" date="2019" name="PLoS Negl. Trop. Dis.">
        <title>Revisiting the worldwide diversity of Leptospira species in the environment.</title>
        <authorList>
            <person name="Vincent A.T."/>
            <person name="Schiettekatte O."/>
            <person name="Bourhy P."/>
            <person name="Veyrier F.J."/>
            <person name="Picardeau M."/>
        </authorList>
    </citation>
    <scope>NUCLEOTIDE SEQUENCE [LARGE SCALE GENOMIC DNA]</scope>
    <source>
        <strain evidence="6">201400974</strain>
    </source>
</reference>
<dbReference type="InterPro" id="IPR000914">
    <property type="entry name" value="SBP_5_dom"/>
</dbReference>
<evidence type="ECO:0000256" key="4">
    <source>
        <dbReference type="ARBA" id="ARBA00022729"/>
    </source>
</evidence>
<dbReference type="CDD" id="cd00995">
    <property type="entry name" value="PBP2_NikA_DppA_OppA_like"/>
    <property type="match status" value="1"/>
</dbReference>
<dbReference type="Gene3D" id="3.90.76.10">
    <property type="entry name" value="Dipeptide-binding Protein, Domain 1"/>
    <property type="match status" value="1"/>
</dbReference>
<evidence type="ECO:0000256" key="2">
    <source>
        <dbReference type="ARBA" id="ARBA00005695"/>
    </source>
</evidence>
<accession>A0A4R9LNV6</accession>
<dbReference type="PIRSF" id="PIRSF002741">
    <property type="entry name" value="MppA"/>
    <property type="match status" value="1"/>
</dbReference>
<evidence type="ECO:0000313" key="6">
    <source>
        <dbReference type="EMBL" id="TGN10519.1"/>
    </source>
</evidence>
<dbReference type="GO" id="GO:0030288">
    <property type="term" value="C:outer membrane-bounded periplasmic space"/>
    <property type="evidence" value="ECO:0007669"/>
    <property type="project" value="UniProtKB-ARBA"/>
</dbReference>
<dbReference type="OrthoDB" id="9772924at2"/>
<evidence type="ECO:0000256" key="1">
    <source>
        <dbReference type="ARBA" id="ARBA00004196"/>
    </source>
</evidence>
<comment type="similarity">
    <text evidence="2">Belongs to the bacterial solute-binding protein 5 family.</text>
</comment>
<keyword evidence="3" id="KW-0813">Transport</keyword>
<dbReference type="PANTHER" id="PTHR30290:SF10">
    <property type="entry name" value="PERIPLASMIC OLIGOPEPTIDE-BINDING PROTEIN-RELATED"/>
    <property type="match status" value="1"/>
</dbReference>
<organism evidence="6 7">
    <name type="scientific">Leptospira ilyithenensis</name>
    <dbReference type="NCBI Taxonomy" id="2484901"/>
    <lineage>
        <taxon>Bacteria</taxon>
        <taxon>Pseudomonadati</taxon>
        <taxon>Spirochaetota</taxon>
        <taxon>Spirochaetia</taxon>
        <taxon>Leptospirales</taxon>
        <taxon>Leptospiraceae</taxon>
        <taxon>Leptospira</taxon>
    </lineage>
</organism>
<dbReference type="InterPro" id="IPR039424">
    <property type="entry name" value="SBP_5"/>
</dbReference>
<dbReference type="GO" id="GO:0015833">
    <property type="term" value="P:peptide transport"/>
    <property type="evidence" value="ECO:0007669"/>
    <property type="project" value="TreeGrafter"/>
</dbReference>
<dbReference type="GO" id="GO:1904680">
    <property type="term" value="F:peptide transmembrane transporter activity"/>
    <property type="evidence" value="ECO:0007669"/>
    <property type="project" value="TreeGrafter"/>
</dbReference>
<sequence length="481" mass="54738">MRTFSLIFLILSLTFCQKKTTAADVSLGFPSDPPSLDPLFATDLVSQKLSGLLFGGLFKIQNAKPEMNWAEDSKFLKKEKRVLWEIRLKSEPLGPTPDDVVFSIQRLLNETSPRGGDYKFIKEIFATPATNTIKLVLDDTVSEEEAKEKLSLPFASILSKKDFLENGEFHSFGKYSLVSWKKNESLELIKRNSNDRNLPDTIRIRILSQSTTSLFLFRKGELDSFKLTDFLLSLSDAKEHNTIIKRGRSVQYVAINHNNPCFDKNFRQALNFAIPRELIIRKLLENKADLLKGPVAVPFLSQLTSDQIDLTPGFAYDKNKAVSLLKSSVCFPGILNKTLELRMRGDDENQAKGRAIVQALKEIGLQIKLKGMEKAPLYKENGEGKGDLTLLTWYADYESIWNFLDPVFHEEKSGNGGNRAFYSNRGITKILNDRKERNLPNALKIIKQIEEDAPWIFLWSIQENYLVSDKFTRYAGLSEFL</sequence>
<dbReference type="Gene3D" id="3.10.105.10">
    <property type="entry name" value="Dipeptide-binding Protein, Domain 3"/>
    <property type="match status" value="1"/>
</dbReference>
<comment type="caution">
    <text evidence="6">The sequence shown here is derived from an EMBL/GenBank/DDBJ whole genome shotgun (WGS) entry which is preliminary data.</text>
</comment>
<evidence type="ECO:0000313" key="7">
    <source>
        <dbReference type="Proteomes" id="UP000298264"/>
    </source>
</evidence>
<dbReference type="PANTHER" id="PTHR30290">
    <property type="entry name" value="PERIPLASMIC BINDING COMPONENT OF ABC TRANSPORTER"/>
    <property type="match status" value="1"/>
</dbReference>